<dbReference type="EMBL" id="BAABLX010000020">
    <property type="protein sequence ID" value="GAA4943977.1"/>
    <property type="molecule type" value="Genomic_DNA"/>
</dbReference>
<reference evidence="2" key="1">
    <citation type="journal article" date="2019" name="Int. J. Syst. Evol. Microbiol.">
        <title>The Global Catalogue of Microorganisms (GCM) 10K type strain sequencing project: providing services to taxonomists for standard genome sequencing and annotation.</title>
        <authorList>
            <consortium name="The Broad Institute Genomics Platform"/>
            <consortium name="The Broad Institute Genome Sequencing Center for Infectious Disease"/>
            <person name="Wu L."/>
            <person name="Ma J."/>
        </authorList>
    </citation>
    <scope>NUCLEOTIDE SEQUENCE [LARGE SCALE GENOMIC DNA]</scope>
    <source>
        <strain evidence="2">JCM 19134</strain>
    </source>
</reference>
<protein>
    <submittedName>
        <fullName evidence="1">Uncharacterized protein</fullName>
    </submittedName>
</protein>
<gene>
    <name evidence="1" type="ORF">GCM10025791_23550</name>
</gene>
<organism evidence="1 2">
    <name type="scientific">Halioxenophilus aromaticivorans</name>
    <dbReference type="NCBI Taxonomy" id="1306992"/>
    <lineage>
        <taxon>Bacteria</taxon>
        <taxon>Pseudomonadati</taxon>
        <taxon>Pseudomonadota</taxon>
        <taxon>Gammaproteobacteria</taxon>
        <taxon>Alteromonadales</taxon>
        <taxon>Alteromonadaceae</taxon>
        <taxon>Halioxenophilus</taxon>
    </lineage>
</organism>
<accession>A0AAV3U2Q7</accession>
<dbReference type="RefSeq" id="WP_345422067.1">
    <property type="nucleotide sequence ID" value="NZ_AP031496.1"/>
</dbReference>
<name>A0AAV3U2Q7_9ALTE</name>
<sequence>MSINECREPIARLAYEKKRKIASLKFAAIRNRCWTKEEFGHDLSVVVLQRLPDGTVRLTQIIPRHTAK</sequence>
<dbReference type="Proteomes" id="UP001409585">
    <property type="component" value="Unassembled WGS sequence"/>
</dbReference>
<dbReference type="AlphaFoldDB" id="A0AAV3U2Q7"/>
<proteinExistence type="predicted"/>
<evidence type="ECO:0000313" key="2">
    <source>
        <dbReference type="Proteomes" id="UP001409585"/>
    </source>
</evidence>
<keyword evidence="2" id="KW-1185">Reference proteome</keyword>
<comment type="caution">
    <text evidence="1">The sequence shown here is derived from an EMBL/GenBank/DDBJ whole genome shotgun (WGS) entry which is preliminary data.</text>
</comment>
<evidence type="ECO:0000313" key="1">
    <source>
        <dbReference type="EMBL" id="GAA4943977.1"/>
    </source>
</evidence>